<keyword evidence="3" id="KW-1185">Reference proteome</keyword>
<dbReference type="GeneID" id="68119806"/>
<sequence length="371" mass="42257">MFPSDTSTEMAFQRSRLFFLVFIMLLLVSVASLFVSLNAQELLECATTTSCPCGSVIVLAGECVCPDCPAPIHPHHPMETVPPLYHQHNDSNELETSQTTKSHSRSARSSHEKIHPDMIEQENNHKTCPHFYQEPKSQQDCQYHCKFGGVFKYSHKLNSLCNECECYCGPNQMTYQQEPVKNCDKICPNEYILDIERAKNGCQSKCICSKNIVYDYFLQEKQQFNSGSFRENKKLYHRICLFLEKHAKNSPYSLTRKSCNEECGKNGGSLIPYQVVTTNSETGQTEKHYCSNQATFCKCHSSESKESTMDLISHTEDIQTDSSFTSSQCQHECGGYPNVDYVENIFQSGEITNEDSIRTSSPHKKYHCHCK</sequence>
<dbReference type="EMBL" id="VFQX01000015">
    <property type="protein sequence ID" value="KAF0981331.1"/>
    <property type="molecule type" value="Genomic_DNA"/>
</dbReference>
<name>A0A6A5C2R7_NAEFO</name>
<dbReference type="OrthoDB" id="10386133at2759"/>
<evidence type="ECO:0000313" key="2">
    <source>
        <dbReference type="EMBL" id="KAF0981331.1"/>
    </source>
</evidence>
<dbReference type="Proteomes" id="UP000444721">
    <property type="component" value="Unassembled WGS sequence"/>
</dbReference>
<dbReference type="VEuPathDB" id="AmoebaDB:FDP41_012591"/>
<dbReference type="AlphaFoldDB" id="A0A6A5C2R7"/>
<dbReference type="VEuPathDB" id="AmoebaDB:NF0123060"/>
<evidence type="ECO:0000256" key="1">
    <source>
        <dbReference type="SAM" id="MobiDB-lite"/>
    </source>
</evidence>
<protein>
    <submittedName>
        <fullName evidence="2">Uncharacterized protein</fullName>
    </submittedName>
</protein>
<dbReference type="VEuPathDB" id="AmoebaDB:NfTy_024200"/>
<gene>
    <name evidence="2" type="ORF">FDP41_012591</name>
</gene>
<reference evidence="2 3" key="1">
    <citation type="journal article" date="2019" name="Sci. Rep.">
        <title>Nanopore sequencing improves the draft genome of the human pathogenic amoeba Naegleria fowleri.</title>
        <authorList>
            <person name="Liechti N."/>
            <person name="Schurch N."/>
            <person name="Bruggmann R."/>
            <person name="Wittwer M."/>
        </authorList>
    </citation>
    <scope>NUCLEOTIDE SEQUENCE [LARGE SCALE GENOMIC DNA]</scope>
    <source>
        <strain evidence="2 3">ATCC 30894</strain>
    </source>
</reference>
<feature type="region of interest" description="Disordered" evidence="1">
    <location>
        <begin position="87"/>
        <end position="112"/>
    </location>
</feature>
<comment type="caution">
    <text evidence="2">The sequence shown here is derived from an EMBL/GenBank/DDBJ whole genome shotgun (WGS) entry which is preliminary data.</text>
</comment>
<dbReference type="RefSeq" id="XP_044566044.1">
    <property type="nucleotide sequence ID" value="XM_044703127.1"/>
</dbReference>
<evidence type="ECO:0000313" key="3">
    <source>
        <dbReference type="Proteomes" id="UP000444721"/>
    </source>
</evidence>
<accession>A0A6A5C2R7</accession>
<organism evidence="2 3">
    <name type="scientific">Naegleria fowleri</name>
    <name type="common">Brain eating amoeba</name>
    <dbReference type="NCBI Taxonomy" id="5763"/>
    <lineage>
        <taxon>Eukaryota</taxon>
        <taxon>Discoba</taxon>
        <taxon>Heterolobosea</taxon>
        <taxon>Tetramitia</taxon>
        <taxon>Eutetramitia</taxon>
        <taxon>Vahlkampfiidae</taxon>
        <taxon>Naegleria</taxon>
    </lineage>
</organism>
<proteinExistence type="predicted"/>